<evidence type="ECO:0000256" key="1">
    <source>
        <dbReference type="ARBA" id="ARBA00004572"/>
    </source>
</evidence>
<comment type="similarity">
    <text evidence="9">Belongs to the Tom70 family.</text>
</comment>
<keyword evidence="7" id="KW-0496">Mitochondrion</keyword>
<evidence type="ECO:0000256" key="5">
    <source>
        <dbReference type="ARBA" id="ARBA00022803"/>
    </source>
</evidence>
<dbReference type="PANTHER" id="PTHR46208">
    <property type="entry name" value="MITOCHONDRIAL IMPORT RECEPTOR SUBUNIT TOM70"/>
    <property type="match status" value="1"/>
</dbReference>
<keyword evidence="3" id="KW-0677">Repeat</keyword>
<evidence type="ECO:0000256" key="3">
    <source>
        <dbReference type="ARBA" id="ARBA00022737"/>
    </source>
</evidence>
<proteinExistence type="inferred from homology"/>
<dbReference type="Pfam" id="PF13432">
    <property type="entry name" value="TPR_16"/>
    <property type="match status" value="2"/>
</dbReference>
<dbReference type="InterPro" id="IPR019734">
    <property type="entry name" value="TPR_rpt"/>
</dbReference>
<keyword evidence="6" id="KW-1133">Transmembrane helix</keyword>
<keyword evidence="8" id="KW-0472">Membrane</keyword>
<sequence>MPQEVGDDNSTNDAYARGVALYRSGRYSEAIRELSQLQRIGGAVGHMARFYEGMAQRALGVAAMAEGQLKVAEGRLRSAIQVIGPSADLPRYLASVYARSAKAEQCCAAMEQAATAGPADPQLLRQLAQAQWQAGGREKAMLTVASALRLFGSDSGLHVQMGLFHAAEDKPTEARACFQEALDCDCDNGDAHYYLGLVFAAEKRFDAAVRELQRTFDLQPDNLLAGYQLALAGQAAQACGYRVTLHLPEARAAESQSEMHRLAHYVAEEPQFLEAMLALPDSAINTTLFGLLAAVVKTALAEFPGYADLRFYCSRILDRLGQTDEAIEQGYKALEINPTYVQALLHTGGLYERAGRTDEAIAMFKWAIRNGADWADLHHRLARLLMQTGATDDAHTHLERSLQLNSTYPPAQETLRRLAA</sequence>
<dbReference type="SMART" id="SM00028">
    <property type="entry name" value="TPR"/>
    <property type="match status" value="7"/>
</dbReference>
<evidence type="ECO:0000256" key="9">
    <source>
        <dbReference type="ARBA" id="ARBA00038030"/>
    </source>
</evidence>
<reference evidence="10" key="1">
    <citation type="journal article" date="2015" name="Nature">
        <title>Complex archaea that bridge the gap between prokaryotes and eukaryotes.</title>
        <authorList>
            <person name="Spang A."/>
            <person name="Saw J.H."/>
            <person name="Jorgensen S.L."/>
            <person name="Zaremba-Niedzwiedzka K."/>
            <person name="Martijn J."/>
            <person name="Lind A.E."/>
            <person name="van Eijk R."/>
            <person name="Schleper C."/>
            <person name="Guy L."/>
            <person name="Ettema T.J."/>
        </authorList>
    </citation>
    <scope>NUCLEOTIDE SEQUENCE</scope>
</reference>
<gene>
    <name evidence="10" type="ORF">LCGC14_0450090</name>
</gene>
<keyword evidence="5" id="KW-0802">TPR repeat</keyword>
<dbReference type="Gene3D" id="1.25.40.10">
    <property type="entry name" value="Tetratricopeptide repeat domain"/>
    <property type="match status" value="3"/>
</dbReference>
<dbReference type="PROSITE" id="PS50005">
    <property type="entry name" value="TPR"/>
    <property type="match status" value="1"/>
</dbReference>
<name>A0A0F9VS35_9ZZZZ</name>
<dbReference type="AlphaFoldDB" id="A0A0F9VS35"/>
<dbReference type="InterPro" id="IPR011990">
    <property type="entry name" value="TPR-like_helical_dom_sf"/>
</dbReference>
<comment type="caution">
    <text evidence="10">The sequence shown here is derived from an EMBL/GenBank/DDBJ whole genome shotgun (WGS) entry which is preliminary data.</text>
</comment>
<evidence type="ECO:0000256" key="2">
    <source>
        <dbReference type="ARBA" id="ARBA00022692"/>
    </source>
</evidence>
<evidence type="ECO:0000313" key="10">
    <source>
        <dbReference type="EMBL" id="KKN68578.1"/>
    </source>
</evidence>
<protein>
    <submittedName>
        <fullName evidence="10">Uncharacterized protein</fullName>
    </submittedName>
</protein>
<dbReference type="EMBL" id="LAZR01000445">
    <property type="protein sequence ID" value="KKN68578.1"/>
    <property type="molecule type" value="Genomic_DNA"/>
</dbReference>
<evidence type="ECO:0000256" key="6">
    <source>
        <dbReference type="ARBA" id="ARBA00022989"/>
    </source>
</evidence>
<keyword evidence="2" id="KW-0812">Transmembrane</keyword>
<evidence type="ECO:0000256" key="4">
    <source>
        <dbReference type="ARBA" id="ARBA00022787"/>
    </source>
</evidence>
<evidence type="ECO:0000256" key="7">
    <source>
        <dbReference type="ARBA" id="ARBA00023128"/>
    </source>
</evidence>
<comment type="subcellular location">
    <subcellularLocation>
        <location evidence="1">Mitochondrion outer membrane</location>
        <topology evidence="1">Single-pass membrane protein</topology>
    </subcellularLocation>
</comment>
<dbReference type="SUPFAM" id="SSF48452">
    <property type="entry name" value="TPR-like"/>
    <property type="match status" value="2"/>
</dbReference>
<organism evidence="10">
    <name type="scientific">marine sediment metagenome</name>
    <dbReference type="NCBI Taxonomy" id="412755"/>
    <lineage>
        <taxon>unclassified sequences</taxon>
        <taxon>metagenomes</taxon>
        <taxon>ecological metagenomes</taxon>
    </lineage>
</organism>
<keyword evidence="4" id="KW-1000">Mitochondrion outer membrane</keyword>
<dbReference type="GO" id="GO:0005741">
    <property type="term" value="C:mitochondrial outer membrane"/>
    <property type="evidence" value="ECO:0007669"/>
    <property type="project" value="UniProtKB-SubCell"/>
</dbReference>
<evidence type="ECO:0000256" key="8">
    <source>
        <dbReference type="ARBA" id="ARBA00023136"/>
    </source>
</evidence>
<accession>A0A0F9VS35</accession>
<dbReference type="PANTHER" id="PTHR46208:SF1">
    <property type="entry name" value="MITOCHONDRIAL IMPORT RECEPTOR SUBUNIT TOM70"/>
    <property type="match status" value="1"/>
</dbReference>